<name>A0A8C5LNE5_9ANUR</name>
<dbReference type="Gene3D" id="3.80.10.10">
    <property type="entry name" value="Ribonuclease Inhibitor"/>
    <property type="match status" value="1"/>
</dbReference>
<evidence type="ECO:0000256" key="1">
    <source>
        <dbReference type="SAM" id="MobiDB-lite"/>
    </source>
</evidence>
<dbReference type="InterPro" id="IPR032675">
    <property type="entry name" value="LRR_dom_sf"/>
</dbReference>
<feature type="region of interest" description="Disordered" evidence="1">
    <location>
        <begin position="1"/>
        <end position="123"/>
    </location>
</feature>
<proteinExistence type="predicted"/>
<accession>A0A8C5LNE5</accession>
<dbReference type="InterPro" id="IPR001611">
    <property type="entry name" value="Leu-rich_rpt"/>
</dbReference>
<dbReference type="GeneTree" id="ENSGT00940000154297"/>
<dbReference type="InterPro" id="IPR052394">
    <property type="entry name" value="LRR-containing"/>
</dbReference>
<feature type="compositionally biased region" description="Basic and acidic residues" evidence="1">
    <location>
        <begin position="65"/>
        <end position="107"/>
    </location>
</feature>
<dbReference type="Pfam" id="PF13516">
    <property type="entry name" value="LRR_6"/>
    <property type="match status" value="8"/>
</dbReference>
<feature type="compositionally biased region" description="Acidic residues" evidence="1">
    <location>
        <begin position="108"/>
        <end position="121"/>
    </location>
</feature>
<dbReference type="Proteomes" id="UP000694569">
    <property type="component" value="Unplaced"/>
</dbReference>
<evidence type="ECO:0000313" key="2">
    <source>
        <dbReference type="Ensembl" id="ENSLLEP00000001779.1"/>
    </source>
</evidence>
<reference evidence="2" key="2">
    <citation type="submission" date="2025-09" db="UniProtKB">
        <authorList>
            <consortium name="Ensembl"/>
        </authorList>
    </citation>
    <scope>IDENTIFICATION</scope>
</reference>
<dbReference type="PANTHER" id="PTHR24114:SF37">
    <property type="entry name" value="LEUCINE-RICH REPEAT-CONTAINING PROTEIN 74B"/>
    <property type="match status" value="1"/>
</dbReference>
<evidence type="ECO:0000313" key="3">
    <source>
        <dbReference type="Proteomes" id="UP000694569"/>
    </source>
</evidence>
<dbReference type="SMART" id="SM00368">
    <property type="entry name" value="LRR_RI"/>
    <property type="match status" value="8"/>
</dbReference>
<dbReference type="AlphaFoldDB" id="A0A8C5LNE5"/>
<dbReference type="SUPFAM" id="SSF52047">
    <property type="entry name" value="RNI-like"/>
    <property type="match status" value="1"/>
</dbReference>
<protein>
    <submittedName>
        <fullName evidence="2">Uncharacterized protein</fullName>
    </submittedName>
</protein>
<dbReference type="SUPFAM" id="SSF47473">
    <property type="entry name" value="EF-hand"/>
    <property type="match status" value="1"/>
</dbReference>
<keyword evidence="3" id="KW-1185">Reference proteome</keyword>
<dbReference type="Ensembl" id="ENSLLET00000001859.1">
    <property type="protein sequence ID" value="ENSLLEP00000001779.1"/>
    <property type="gene ID" value="ENSLLEG00000001156.1"/>
</dbReference>
<dbReference type="OrthoDB" id="120976at2759"/>
<dbReference type="InterPro" id="IPR011992">
    <property type="entry name" value="EF-hand-dom_pair"/>
</dbReference>
<reference evidence="2" key="1">
    <citation type="submission" date="2025-08" db="UniProtKB">
        <authorList>
            <consortium name="Ensembl"/>
        </authorList>
    </citation>
    <scope>IDENTIFICATION</scope>
</reference>
<dbReference type="Gene3D" id="1.10.238.10">
    <property type="entry name" value="EF-hand"/>
    <property type="match status" value="1"/>
</dbReference>
<dbReference type="PANTHER" id="PTHR24114">
    <property type="entry name" value="LEUCINE RICH REPEAT FAMILY PROTEIN"/>
    <property type="match status" value="1"/>
</dbReference>
<sequence>MVLSKRFSKDMSSMLPSVEEAKDAEEEESSQINLGGIASRPPSRPLPNHSRGSVDSRTVPRSAKVRPDSKEKEDGKTSELQDSKDPSEVETLDKSSEKQFIDPKGKEEDWDSDLEEEEVTESYDPTGKAKYLSACQFFGVVPVSYYLRHIQDSDLVMRHRGLGLPAVKALALSLVTNTSIVRLDLSDNWLEGEGAAAIADMLKENCYVSELCLSDNRLGLRGAKAISLMLAENTTLRKVDLSGNKFDDRDAPYFSEALINNQKLECLDISHNMFGDRSGEVIGTAISENTGLLDLNLSWNCFHGKGAIAVAKGLGANIFLRVLDLSYNGFGNDGAQALGEAMKINNVLEELNISNNRISLQGAMRFALCLKENKNLKTLQMSRNPMKSEGCFAILKAIHANSGSAIESLEFCDIVVNKEFDDLYEAMKERIPNLSVKHGGNADLFKRGSTKIDPLNKIRQYIMEKNIQLPEWFTQTNNEKNILLSHEEFEEQLMRAGIMIPKEDVTNVLEVLDKEKTGTVDFSVFWTSLSS</sequence>
<organism evidence="2 3">
    <name type="scientific">Leptobrachium leishanense</name>
    <name type="common">Leishan spiny toad</name>
    <dbReference type="NCBI Taxonomy" id="445787"/>
    <lineage>
        <taxon>Eukaryota</taxon>
        <taxon>Metazoa</taxon>
        <taxon>Chordata</taxon>
        <taxon>Craniata</taxon>
        <taxon>Vertebrata</taxon>
        <taxon>Euteleostomi</taxon>
        <taxon>Amphibia</taxon>
        <taxon>Batrachia</taxon>
        <taxon>Anura</taxon>
        <taxon>Pelobatoidea</taxon>
        <taxon>Megophryidae</taxon>
        <taxon>Leptobrachium</taxon>
    </lineage>
</organism>